<dbReference type="GeneID" id="80402227"/>
<evidence type="ECO:0000313" key="2">
    <source>
        <dbReference type="Proteomes" id="UP001162250"/>
    </source>
</evidence>
<organism evidence="1 2">
    <name type="scientific">Thorarchaeia virus VerdaV2</name>
    <dbReference type="NCBI Taxonomy" id="3070171"/>
    <lineage>
        <taxon>Viruses</taxon>
        <taxon>Duplodnaviria</taxon>
        <taxon>Heunggongvirae</taxon>
        <taxon>Uroviricota</taxon>
        <taxon>Caudoviricetes</taxon>
        <taxon>Verdandiviridae</taxon>
        <taxon>Tonitrusvirus</taxon>
        <taxon>Tonitrusvirus shimokitaense</taxon>
    </lineage>
</organism>
<dbReference type="KEGG" id="vg:80402227"/>
<protein>
    <submittedName>
        <fullName evidence="1">Uncharacterized protein</fullName>
    </submittedName>
</protein>
<name>A0AA35CNN7_9CAUD</name>
<evidence type="ECO:0000313" key="1">
    <source>
        <dbReference type="EMBL" id="BDI54917.1"/>
    </source>
</evidence>
<keyword evidence="2" id="KW-1185">Reference proteome</keyword>
<proteinExistence type="predicted"/>
<dbReference type="Proteomes" id="UP001162250">
    <property type="component" value="Segment"/>
</dbReference>
<dbReference type="EMBL" id="LC711078">
    <property type="protein sequence ID" value="BDI54917.1"/>
    <property type="molecule type" value="Genomic_DNA"/>
</dbReference>
<accession>A0AA35CNN7</accession>
<dbReference type="RefSeq" id="YP_010772513.1">
    <property type="nucleotide sequence ID" value="NC_074645.1"/>
</dbReference>
<reference evidence="1 2" key="1">
    <citation type="journal article" date="2022" name="Nat. Microbiol.">
        <title>Three families of Asgard archaeal viruses identified in metagenome-assembled genomes.</title>
        <authorList>
            <person name="Medvedeva S."/>
            <person name="Sun J."/>
            <person name="Yutin N."/>
            <person name="Koonin E.V."/>
            <person name="Nunoura T."/>
            <person name="Rinke C."/>
            <person name="Krupovic M."/>
        </authorList>
    </citation>
    <scope>NUCLEOTIDE SEQUENCE [LARGE SCALE GENOMIC DNA]</scope>
    <source>
        <strain evidence="1">VerdaV2</strain>
    </source>
</reference>
<sequence>MIRVTLKIPLDPYSFIEIYAKASSPTKIMDSLEAMIRAINNKVATAFWDKYFRFNETKFIAPGEKTSMVKTIEKTIMKGKETPAAVNLDARYNYLDKSGHPRLCNKCHGFISWDKYPAVGLPIHVDKEGKAIGDGSCPDFE</sequence>